<dbReference type="AlphaFoldDB" id="A0A1L7W3S2"/>
<dbReference type="GeneID" id="42053506"/>
<sequence length="91" mass="10230">MEATAWDDGYPKHKGWVRCGCDYVPPAWGEERGCGYNDCEGGFHGSDGGVWIDWEFKGGATKRRWYCDWDCATWTAEQLCECDDSDCLCGG</sequence>
<organism evidence="1 2">
    <name type="scientific">Fusarium proliferatum (strain ET1)</name>
    <name type="common">Orchid endophyte fungus</name>
    <dbReference type="NCBI Taxonomy" id="1227346"/>
    <lineage>
        <taxon>Eukaryota</taxon>
        <taxon>Fungi</taxon>
        <taxon>Dikarya</taxon>
        <taxon>Ascomycota</taxon>
        <taxon>Pezizomycotina</taxon>
        <taxon>Sordariomycetes</taxon>
        <taxon>Hypocreomycetidae</taxon>
        <taxon>Hypocreales</taxon>
        <taxon>Nectriaceae</taxon>
        <taxon>Fusarium</taxon>
        <taxon>Fusarium fujikuroi species complex</taxon>
    </lineage>
</organism>
<keyword evidence="2" id="KW-1185">Reference proteome</keyword>
<protein>
    <submittedName>
        <fullName evidence="1">Uncharacterized protein</fullName>
    </submittedName>
</protein>
<dbReference type="VEuPathDB" id="FungiDB:FPRO_08630"/>
<evidence type="ECO:0000313" key="1">
    <source>
        <dbReference type="EMBL" id="CZR47255.1"/>
    </source>
</evidence>
<dbReference type="EMBL" id="FJOF01000011">
    <property type="protein sequence ID" value="CZR47255.1"/>
    <property type="molecule type" value="Genomic_DNA"/>
</dbReference>
<comment type="caution">
    <text evidence="1">The sequence shown here is derived from an EMBL/GenBank/DDBJ whole genome shotgun (WGS) entry which is preliminary data.</text>
</comment>
<proteinExistence type="predicted"/>
<dbReference type="Proteomes" id="UP000183971">
    <property type="component" value="Unassembled WGS sequence"/>
</dbReference>
<name>A0A1L7W3S2_FUSPR</name>
<dbReference type="RefSeq" id="XP_031087789.1">
    <property type="nucleotide sequence ID" value="XM_031222318.1"/>
</dbReference>
<accession>A0A1L7W3S2</accession>
<evidence type="ECO:0000313" key="2">
    <source>
        <dbReference type="Proteomes" id="UP000183971"/>
    </source>
</evidence>
<gene>
    <name evidence="1" type="ORF">FPRO_08630</name>
</gene>
<reference evidence="2" key="1">
    <citation type="journal article" date="2016" name="Genome Biol. Evol.">
        <title>Comparative 'omics' of the Fusarium fujikuroi species complex highlights differences in genetic potential and metabolite synthesis.</title>
        <authorList>
            <person name="Niehaus E.-M."/>
            <person name="Muensterkoetter M."/>
            <person name="Proctor R.H."/>
            <person name="Brown D.W."/>
            <person name="Sharon A."/>
            <person name="Idan Y."/>
            <person name="Oren-Young L."/>
            <person name="Sieber C.M."/>
            <person name="Novak O."/>
            <person name="Pencik A."/>
            <person name="Tarkowska D."/>
            <person name="Hromadova K."/>
            <person name="Freeman S."/>
            <person name="Maymon M."/>
            <person name="Elazar M."/>
            <person name="Youssef S.A."/>
            <person name="El-Shabrawy E.S.M."/>
            <person name="Shalaby A.B.A."/>
            <person name="Houterman P."/>
            <person name="Brock N.L."/>
            <person name="Burkhardt I."/>
            <person name="Tsavkelova E.A."/>
            <person name="Dickschat J.S."/>
            <person name="Galuszka P."/>
            <person name="Gueldener U."/>
            <person name="Tudzynski B."/>
        </authorList>
    </citation>
    <scope>NUCLEOTIDE SEQUENCE [LARGE SCALE GENOMIC DNA]</scope>
    <source>
        <strain evidence="2">ET1</strain>
    </source>
</reference>